<dbReference type="InterPro" id="IPR011010">
    <property type="entry name" value="DNA_brk_join_enz"/>
</dbReference>
<proteinExistence type="predicted"/>
<dbReference type="InterPro" id="IPR004107">
    <property type="entry name" value="Integrase_SAM-like_N"/>
</dbReference>
<evidence type="ECO:0000313" key="5">
    <source>
        <dbReference type="Proteomes" id="UP001595859"/>
    </source>
</evidence>
<evidence type="ECO:0000259" key="3">
    <source>
        <dbReference type="PROSITE" id="PS51900"/>
    </source>
</evidence>
<comment type="caution">
    <text evidence="4">The sequence shown here is derived from an EMBL/GenBank/DDBJ whole genome shotgun (WGS) entry which is preliminary data.</text>
</comment>
<evidence type="ECO:0000313" key="4">
    <source>
        <dbReference type="EMBL" id="MFC4857947.1"/>
    </source>
</evidence>
<dbReference type="PROSITE" id="PS51900">
    <property type="entry name" value="CB"/>
    <property type="match status" value="1"/>
</dbReference>
<evidence type="ECO:0000256" key="2">
    <source>
        <dbReference type="PROSITE-ProRule" id="PRU01248"/>
    </source>
</evidence>
<dbReference type="InterPro" id="IPR010998">
    <property type="entry name" value="Integrase_recombinase_N"/>
</dbReference>
<sequence length="151" mass="16774">MDPRLAQTCVGEWVRRWSDAHDVGVGTWAKYDSHLRNHILPRFGDSEPGKIGRMTVKAWVKALRRALAEPTVQDVVSPFSTIMNEAVDEGLIAANPCRRLRINTGAGDERPTAIPEQVALIAGRARLMDRVIADCDRYGFADSEVISATFR</sequence>
<name>A0ABV9S8B6_9PSEU</name>
<dbReference type="RefSeq" id="WP_378060060.1">
    <property type="nucleotide sequence ID" value="NZ_JBHSIS010000021.1"/>
</dbReference>
<feature type="domain" description="Core-binding (CB)" evidence="3">
    <location>
        <begin position="8"/>
        <end position="87"/>
    </location>
</feature>
<accession>A0ABV9S8B6</accession>
<dbReference type="EMBL" id="JBHSIS010000021">
    <property type="protein sequence ID" value="MFC4857947.1"/>
    <property type="molecule type" value="Genomic_DNA"/>
</dbReference>
<dbReference type="Pfam" id="PF14659">
    <property type="entry name" value="Phage_int_SAM_3"/>
    <property type="match status" value="1"/>
</dbReference>
<organism evidence="4 5">
    <name type="scientific">Actinophytocola glycyrrhizae</name>
    <dbReference type="NCBI Taxonomy" id="2044873"/>
    <lineage>
        <taxon>Bacteria</taxon>
        <taxon>Bacillati</taxon>
        <taxon>Actinomycetota</taxon>
        <taxon>Actinomycetes</taxon>
        <taxon>Pseudonocardiales</taxon>
        <taxon>Pseudonocardiaceae</taxon>
    </lineage>
</organism>
<keyword evidence="1 2" id="KW-0238">DNA-binding</keyword>
<gene>
    <name evidence="4" type="ORF">ACFPCV_30980</name>
</gene>
<dbReference type="Proteomes" id="UP001595859">
    <property type="component" value="Unassembled WGS sequence"/>
</dbReference>
<dbReference type="InterPro" id="IPR044068">
    <property type="entry name" value="CB"/>
</dbReference>
<reference evidence="5" key="1">
    <citation type="journal article" date="2019" name="Int. J. Syst. Evol. Microbiol.">
        <title>The Global Catalogue of Microorganisms (GCM) 10K type strain sequencing project: providing services to taxonomists for standard genome sequencing and annotation.</title>
        <authorList>
            <consortium name="The Broad Institute Genomics Platform"/>
            <consortium name="The Broad Institute Genome Sequencing Center for Infectious Disease"/>
            <person name="Wu L."/>
            <person name="Ma J."/>
        </authorList>
    </citation>
    <scope>NUCLEOTIDE SEQUENCE [LARGE SCALE GENOMIC DNA]</scope>
    <source>
        <strain evidence="5">ZS-22-S1</strain>
    </source>
</reference>
<dbReference type="Gene3D" id="1.10.150.130">
    <property type="match status" value="1"/>
</dbReference>
<protein>
    <recommendedName>
        <fullName evidence="3">Core-binding (CB) domain-containing protein</fullName>
    </recommendedName>
</protein>
<keyword evidence="5" id="KW-1185">Reference proteome</keyword>
<evidence type="ECO:0000256" key="1">
    <source>
        <dbReference type="ARBA" id="ARBA00023125"/>
    </source>
</evidence>
<dbReference type="SUPFAM" id="SSF56349">
    <property type="entry name" value="DNA breaking-rejoining enzymes"/>
    <property type="match status" value="1"/>
</dbReference>